<gene>
    <name evidence="1" type="ORF">HanXRQr2_Chr10g0445801</name>
</gene>
<dbReference type="Proteomes" id="UP000215914">
    <property type="component" value="Unassembled WGS sequence"/>
</dbReference>
<evidence type="ECO:0000313" key="2">
    <source>
        <dbReference type="Proteomes" id="UP000215914"/>
    </source>
</evidence>
<reference evidence="1" key="2">
    <citation type="submission" date="2020-06" db="EMBL/GenBank/DDBJ databases">
        <title>Helianthus annuus Genome sequencing and assembly Release 2.</title>
        <authorList>
            <person name="Gouzy J."/>
            <person name="Langlade N."/>
            <person name="Munos S."/>
        </authorList>
    </citation>
    <scope>NUCLEOTIDE SEQUENCE</scope>
    <source>
        <tissue evidence="1">Leaves</tissue>
    </source>
</reference>
<organism evidence="1 2">
    <name type="scientific">Helianthus annuus</name>
    <name type="common">Common sunflower</name>
    <dbReference type="NCBI Taxonomy" id="4232"/>
    <lineage>
        <taxon>Eukaryota</taxon>
        <taxon>Viridiplantae</taxon>
        <taxon>Streptophyta</taxon>
        <taxon>Embryophyta</taxon>
        <taxon>Tracheophyta</taxon>
        <taxon>Spermatophyta</taxon>
        <taxon>Magnoliopsida</taxon>
        <taxon>eudicotyledons</taxon>
        <taxon>Gunneridae</taxon>
        <taxon>Pentapetalae</taxon>
        <taxon>asterids</taxon>
        <taxon>campanulids</taxon>
        <taxon>Asterales</taxon>
        <taxon>Asteraceae</taxon>
        <taxon>Asteroideae</taxon>
        <taxon>Heliantheae alliance</taxon>
        <taxon>Heliantheae</taxon>
        <taxon>Helianthus</taxon>
    </lineage>
</organism>
<name>A0A9K3HXS5_HELAN</name>
<sequence length="69" mass="8179">MCYRWFLRFPDVPFLSEQRRRRPRLRVAGPTEGSPFLSGQTVDRERSRIEKVSVLTGVCCTWRCQQDMS</sequence>
<accession>A0A9K3HXS5</accession>
<dbReference type="Gramene" id="mRNA:HanXRQr2_Chr10g0445801">
    <property type="protein sequence ID" value="CDS:HanXRQr2_Chr10g0445801.1"/>
    <property type="gene ID" value="HanXRQr2_Chr10g0445801"/>
</dbReference>
<proteinExistence type="predicted"/>
<evidence type="ECO:0000313" key="1">
    <source>
        <dbReference type="EMBL" id="KAF5786843.1"/>
    </source>
</evidence>
<comment type="caution">
    <text evidence="1">The sequence shown here is derived from an EMBL/GenBank/DDBJ whole genome shotgun (WGS) entry which is preliminary data.</text>
</comment>
<dbReference type="EMBL" id="MNCJ02000325">
    <property type="protein sequence ID" value="KAF5786843.1"/>
    <property type="molecule type" value="Genomic_DNA"/>
</dbReference>
<dbReference type="AlphaFoldDB" id="A0A9K3HXS5"/>
<protein>
    <submittedName>
        <fullName evidence="1">Uncharacterized protein</fullName>
    </submittedName>
</protein>
<reference evidence="1" key="1">
    <citation type="journal article" date="2017" name="Nature">
        <title>The sunflower genome provides insights into oil metabolism, flowering and Asterid evolution.</title>
        <authorList>
            <person name="Badouin H."/>
            <person name="Gouzy J."/>
            <person name="Grassa C.J."/>
            <person name="Murat F."/>
            <person name="Staton S.E."/>
            <person name="Cottret L."/>
            <person name="Lelandais-Briere C."/>
            <person name="Owens G.L."/>
            <person name="Carrere S."/>
            <person name="Mayjonade B."/>
            <person name="Legrand L."/>
            <person name="Gill N."/>
            <person name="Kane N.C."/>
            <person name="Bowers J.E."/>
            <person name="Hubner S."/>
            <person name="Bellec A."/>
            <person name="Berard A."/>
            <person name="Berges H."/>
            <person name="Blanchet N."/>
            <person name="Boniface M.C."/>
            <person name="Brunel D."/>
            <person name="Catrice O."/>
            <person name="Chaidir N."/>
            <person name="Claudel C."/>
            <person name="Donnadieu C."/>
            <person name="Faraut T."/>
            <person name="Fievet G."/>
            <person name="Helmstetter N."/>
            <person name="King M."/>
            <person name="Knapp S.J."/>
            <person name="Lai Z."/>
            <person name="Le Paslier M.C."/>
            <person name="Lippi Y."/>
            <person name="Lorenzon L."/>
            <person name="Mandel J.R."/>
            <person name="Marage G."/>
            <person name="Marchand G."/>
            <person name="Marquand E."/>
            <person name="Bret-Mestries E."/>
            <person name="Morien E."/>
            <person name="Nambeesan S."/>
            <person name="Nguyen T."/>
            <person name="Pegot-Espagnet P."/>
            <person name="Pouilly N."/>
            <person name="Raftis F."/>
            <person name="Sallet E."/>
            <person name="Schiex T."/>
            <person name="Thomas J."/>
            <person name="Vandecasteele C."/>
            <person name="Vares D."/>
            <person name="Vear F."/>
            <person name="Vautrin S."/>
            <person name="Crespi M."/>
            <person name="Mangin B."/>
            <person name="Burke J.M."/>
            <person name="Salse J."/>
            <person name="Munos S."/>
            <person name="Vincourt P."/>
            <person name="Rieseberg L.H."/>
            <person name="Langlade N.B."/>
        </authorList>
    </citation>
    <scope>NUCLEOTIDE SEQUENCE</scope>
    <source>
        <tissue evidence="1">Leaves</tissue>
    </source>
</reference>
<keyword evidence="2" id="KW-1185">Reference proteome</keyword>